<comment type="similarity">
    <text evidence="2">Belongs to the SLX4 family.</text>
</comment>
<feature type="compositionally biased region" description="Basic and acidic residues" evidence="17">
    <location>
        <begin position="1147"/>
        <end position="1173"/>
    </location>
</feature>
<keyword evidence="20" id="KW-0540">Nuclease</keyword>
<feature type="region of interest" description="Disordered" evidence="17">
    <location>
        <begin position="228"/>
        <end position="251"/>
    </location>
</feature>
<feature type="compositionally biased region" description="Basic and acidic residues" evidence="17">
    <location>
        <begin position="845"/>
        <end position="871"/>
    </location>
</feature>
<accession>A0A9Y3VTT6</accession>
<gene>
    <name evidence="20" type="primary">slx4</name>
</gene>
<dbReference type="GO" id="GO:0090656">
    <property type="term" value="P:t-circle formation"/>
    <property type="evidence" value="ECO:0007669"/>
    <property type="project" value="UniProtKB-ARBA"/>
</dbReference>
<feature type="compositionally biased region" description="Basic and acidic residues" evidence="17">
    <location>
        <begin position="1243"/>
        <end position="1257"/>
    </location>
</feature>
<feature type="compositionally biased region" description="Basic and acidic residues" evidence="17">
    <location>
        <begin position="1302"/>
        <end position="1322"/>
    </location>
</feature>
<dbReference type="GeneID" id="102215284"/>
<feature type="compositionally biased region" description="Polar residues" evidence="17">
    <location>
        <begin position="1476"/>
        <end position="1488"/>
    </location>
</feature>
<feature type="compositionally biased region" description="Polar residues" evidence="17">
    <location>
        <begin position="983"/>
        <end position="995"/>
    </location>
</feature>
<dbReference type="PANTHER" id="PTHR21541">
    <property type="entry name" value="BTB POZ DOMAIN CONTAINING 12"/>
    <property type="match status" value="1"/>
</dbReference>
<dbReference type="InterPro" id="IPR000210">
    <property type="entry name" value="BTB/POZ_dom"/>
</dbReference>
<dbReference type="Proteomes" id="UP000695023">
    <property type="component" value="Unplaced"/>
</dbReference>
<dbReference type="RefSeq" id="XP_005743710.1">
    <property type="nucleotide sequence ID" value="XM_005743653.2"/>
</dbReference>
<feature type="compositionally biased region" description="Basic and acidic residues" evidence="17">
    <location>
        <begin position="112"/>
        <end position="129"/>
    </location>
</feature>
<evidence type="ECO:0000256" key="7">
    <source>
        <dbReference type="ARBA" id="ARBA00022763"/>
    </source>
</evidence>
<evidence type="ECO:0000256" key="5">
    <source>
        <dbReference type="ARBA" id="ARBA00022723"/>
    </source>
</evidence>
<feature type="compositionally biased region" description="Low complexity" evidence="17">
    <location>
        <begin position="921"/>
        <end position="930"/>
    </location>
</feature>
<evidence type="ECO:0000256" key="9">
    <source>
        <dbReference type="ARBA" id="ARBA00022833"/>
    </source>
</evidence>
<evidence type="ECO:0000313" key="20">
    <source>
        <dbReference type="RefSeq" id="XP_005743710.1"/>
    </source>
</evidence>
<evidence type="ECO:0000256" key="16">
    <source>
        <dbReference type="ARBA" id="ARBA00076095"/>
    </source>
</evidence>
<feature type="compositionally biased region" description="Polar residues" evidence="17">
    <location>
        <begin position="500"/>
        <end position="532"/>
    </location>
</feature>
<evidence type="ECO:0000256" key="17">
    <source>
        <dbReference type="SAM" id="MobiDB-lite"/>
    </source>
</evidence>
<evidence type="ECO:0000256" key="6">
    <source>
        <dbReference type="ARBA" id="ARBA00022737"/>
    </source>
</evidence>
<evidence type="ECO:0000313" key="19">
    <source>
        <dbReference type="Proteomes" id="UP000695023"/>
    </source>
</evidence>
<feature type="region of interest" description="Disordered" evidence="17">
    <location>
        <begin position="1584"/>
        <end position="1642"/>
    </location>
</feature>
<keyword evidence="20" id="KW-0378">Hydrolase</keyword>
<feature type="compositionally biased region" description="Acidic residues" evidence="17">
    <location>
        <begin position="767"/>
        <end position="777"/>
    </location>
</feature>
<keyword evidence="12" id="KW-0234">DNA repair</keyword>
<feature type="region of interest" description="Disordered" evidence="17">
    <location>
        <begin position="480"/>
        <end position="532"/>
    </location>
</feature>
<evidence type="ECO:0000256" key="2">
    <source>
        <dbReference type="ARBA" id="ARBA00006661"/>
    </source>
</evidence>
<keyword evidence="5" id="KW-0479">Metal-binding</keyword>
<feature type="compositionally biased region" description="Pro residues" evidence="17">
    <location>
        <begin position="238"/>
        <end position="248"/>
    </location>
</feature>
<keyword evidence="13" id="KW-0539">Nucleus</keyword>
<reference evidence="20" key="1">
    <citation type="submission" date="2025-08" db="UniProtKB">
        <authorList>
            <consortium name="RefSeq"/>
        </authorList>
    </citation>
    <scope>IDENTIFICATION</scope>
</reference>
<feature type="region of interest" description="Disordered" evidence="17">
    <location>
        <begin position="310"/>
        <end position="333"/>
    </location>
</feature>
<dbReference type="FunFam" id="3.30.710.10:FF:000116">
    <property type="entry name" value="SLX4 structure-specific endonuclease subunit"/>
    <property type="match status" value="1"/>
</dbReference>
<dbReference type="GO" id="GO:0000712">
    <property type="term" value="P:resolution of meiotic recombination intermediates"/>
    <property type="evidence" value="ECO:0007669"/>
    <property type="project" value="TreeGrafter"/>
</dbReference>
<feature type="compositionally biased region" description="Low complexity" evidence="17">
    <location>
        <begin position="1021"/>
        <end position="1031"/>
    </location>
</feature>
<dbReference type="PANTHER" id="PTHR21541:SF3">
    <property type="entry name" value="STRUCTURE-SPECIFIC ENDONUCLEASE SUBUNIT SLX4"/>
    <property type="match status" value="1"/>
</dbReference>
<feature type="region of interest" description="Disordered" evidence="17">
    <location>
        <begin position="1"/>
        <end position="172"/>
    </location>
</feature>
<evidence type="ECO:0000256" key="12">
    <source>
        <dbReference type="ARBA" id="ARBA00023204"/>
    </source>
</evidence>
<dbReference type="InterPro" id="IPR018574">
    <property type="entry name" value="Structure-sp_endonuc_su_Slx4"/>
</dbReference>
<feature type="compositionally biased region" description="Acidic residues" evidence="17">
    <location>
        <begin position="828"/>
        <end position="844"/>
    </location>
</feature>
<dbReference type="CDD" id="cd22999">
    <property type="entry name" value="SAP_SLX4"/>
    <property type="match status" value="1"/>
</dbReference>
<keyword evidence="19" id="KW-1185">Reference proteome</keyword>
<keyword evidence="7" id="KW-0227">DNA damage</keyword>
<feature type="region of interest" description="Disordered" evidence="17">
    <location>
        <begin position="767"/>
        <end position="871"/>
    </location>
</feature>
<feature type="compositionally biased region" description="Low complexity" evidence="17">
    <location>
        <begin position="1105"/>
        <end position="1118"/>
    </location>
</feature>
<keyword evidence="8" id="KW-0863">Zinc-finger</keyword>
<proteinExistence type="inferred from homology"/>
<sequence length="1732" mass="190142">MDDSDQDFEDFSSKHLRRVRKKPGEARQARKADKQTSSQASEEDKRRRNNKKALNSIKRLSWTQPASAAGAGDDGGGETRVVNGEAGHQSGDAWPSAEPLKEAGPSPQSGLRAKDKVLLRMKQFKRDSPQKMVHKTHIQPANHENNSTPFTQQKNQDTPDTFSSALPPEPQDNDEALALQLQQELDREAAQAQIVDLEDGGLFFCQICHRDLTHMTAEGRTQHLNRCLDESEKSGPAAPAPPPLPPSGVPDCPICGKKFKSQKSRSVHLKRCSSDMDVSPAVLIQALQRQAEETQSAATANLLIQAVGTKRKGPTKPGLQARKKPKKKPEALDEETMVALALSSSLLEQKKEEERQYHTKTGTSHTSVTQDLKWRPDAGKGRGKRKKGVVPRPAPLLLIQDAEGALRRLQERVSALLLRSPPDCPPTPPRSPSTLHSWSGAAPLWEKSRLLDGDSSCLSDFYVPELREFFSPWVSAMTDAASEGSSDKPESCVQPVAKGTPTTGFRTSILPSSAKTASCSPAPSTPGTGQLSVSSQVLQDLMDLADEGMTLTQYGYTAKDNASESGFIQEESEEQADLCASGFLPERAHTHAEERHNQAMTAAEQPREKVGDSHLSVALSTLASDLSSMVNNPQLSDVQLQVDSGEVFFAHSFMVYARCPLLAEMMHESGFGVQEEGVPPAQRVLISDVPAQAVFALLQYLYTAHFSLPASLQPHVLELARRFDLQELQQLCHLRQEETLRDEGNYLTQEEETDQAFIELLRSMWNEDDADGDDGEDSDRGRDEGLEVDHQADEVTSGDREIHEEKVNEEELEEIYEFASTQRKREEEKEEEEEEEALDEEEDGETKKSLSDKKLQPDFQREPDPSLDRSYSRLFSDSWGVYEEAEPSSLASTSGLPKVHLSQQSPCKPSYEFSGRALLQSSASVVSDPSISPPPGTSNLPVPGVSPGQVGDMGGSGDKGKNPVELKMPKKDLLEDMKRESQGRSSICTPHSPDSAQKKDEPELIVLSDSSEELEGDVAVLSSRSPLPRSPGYTEIKSRHNSAPNEPALNKEASSLGHSAGDQLDCSPEVSWLIPSTPVRPGSGTRSSSTQTRSSMCRTQLFRRSQTSPSSPSVFSSPTLKSTLHPSNSETKDSADTDQMKGSVSRLKIERNFSFSPKRENSDDSRNDGERFKVPLPQPKLSNLSSSTHLDSLQASSKRDIPLQRQPQPYSSTPLQTELHHSPMRLASSLLHTHPSKQNSMGQKRERAPSDSPEKTDLGSFHLSPLSDPSGPRASSSHSFESSPKLTVSSSQSRRSLNSSIYEKRLRNEKEGRETDSDHTEEMFNEGQEGEIKIEADVEESSFQQIFMAMDEPPIAFNDSWGLDVCVDADPGCFSLRLEDSGQRETAQSLTSPTSRPESSRHSSESLNRCGGVTTPSTPKCHSSQVHAGPSITTSPPKAKLLTTPEIDNGLLDSKIWDSWEEEEEEEEHLPLSKRVNPSTYHKTPVSSHSKRQRTLVPITPMPHYSDMDTPELKNKLNRFGVRPLPKRQMILKLKEIHQYTHQLVSSDSEDEASVSGATAQMKPPASRPVSCAQTVKFKEPRAPADVCPVKHNGDEVAEPLSNSQGSNTSSAGASEESERSNPELCISSDGDSDSDGGISASQAASRLQDRLKAVRSFILSDSKLYSQILQYKPLVLSQLQEQLKAAGIRLGAAKLMDYLDSQCITFTTAKPGRAAPSRRRVKRTGKAGKSR</sequence>
<feature type="region of interest" description="Disordered" evidence="17">
    <location>
        <begin position="1712"/>
        <end position="1732"/>
    </location>
</feature>
<feature type="compositionally biased region" description="Polar residues" evidence="17">
    <location>
        <begin position="1205"/>
        <end position="1216"/>
    </location>
</feature>
<feature type="compositionally biased region" description="Low complexity" evidence="17">
    <location>
        <begin position="1082"/>
        <end position="1095"/>
    </location>
</feature>
<dbReference type="Pfam" id="PF09494">
    <property type="entry name" value="Slx4"/>
    <property type="match status" value="1"/>
</dbReference>
<evidence type="ECO:0000256" key="8">
    <source>
        <dbReference type="ARBA" id="ARBA00022771"/>
    </source>
</evidence>
<feature type="region of interest" description="Disordered" evidence="17">
    <location>
        <begin position="883"/>
        <end position="1331"/>
    </location>
</feature>
<feature type="compositionally biased region" description="Polar residues" evidence="17">
    <location>
        <begin position="1273"/>
        <end position="1288"/>
    </location>
</feature>
<feature type="compositionally biased region" description="Polar residues" evidence="17">
    <location>
        <begin position="359"/>
        <end position="370"/>
    </location>
</feature>
<keyword evidence="4" id="KW-0597">Phosphoprotein</keyword>
<keyword evidence="20" id="KW-0255">Endonuclease</keyword>
<feature type="region of interest" description="Disordered" evidence="17">
    <location>
        <begin position="1379"/>
        <end position="1443"/>
    </location>
</feature>
<comment type="subunit">
    <text evidence="15">Forms a heterodimer with SLX1A/GIYD1. Interacts with ERCC4/XPF; catalytic subunit of the ERCC4-ERCC1 endonuclease. Interacts with MUS81; catalytic subunit of the MUS81-EME1 endonuclease. Interacts with MSH2; component of the MSH2-MSH3 mismatch repair complex. Interacts with TERF2-TERF2IP. Interacts with PLK1 and SLX4IP.</text>
</comment>
<evidence type="ECO:0000256" key="3">
    <source>
        <dbReference type="ARBA" id="ARBA00022499"/>
    </source>
</evidence>
<dbReference type="CTD" id="84464"/>
<feature type="region of interest" description="Disordered" evidence="17">
    <location>
        <begin position="353"/>
        <end position="389"/>
    </location>
</feature>
<feature type="region of interest" description="Disordered" evidence="17">
    <location>
        <begin position="1460"/>
        <end position="1493"/>
    </location>
</feature>
<keyword evidence="10" id="KW-0832">Ubl conjugation</keyword>
<keyword evidence="9" id="KW-0862">Zinc</keyword>
<dbReference type="GO" id="GO:0006260">
    <property type="term" value="P:DNA replication"/>
    <property type="evidence" value="ECO:0007669"/>
    <property type="project" value="InterPro"/>
</dbReference>
<comment type="subcellular location">
    <subcellularLocation>
        <location evidence="1">Nucleus</location>
    </subcellularLocation>
</comment>
<feature type="compositionally biased region" description="Polar residues" evidence="17">
    <location>
        <begin position="1180"/>
        <end position="1196"/>
    </location>
</feature>
<evidence type="ECO:0000256" key="10">
    <source>
        <dbReference type="ARBA" id="ARBA00022843"/>
    </source>
</evidence>
<keyword evidence="11" id="KW-0233">DNA recombination</keyword>
<dbReference type="PROSITE" id="PS50097">
    <property type="entry name" value="BTB"/>
    <property type="match status" value="1"/>
</dbReference>
<evidence type="ECO:0000256" key="11">
    <source>
        <dbReference type="ARBA" id="ARBA00023172"/>
    </source>
</evidence>
<feature type="region of interest" description="Disordered" evidence="17">
    <location>
        <begin position="1545"/>
        <end position="1571"/>
    </location>
</feature>
<feature type="compositionally biased region" description="Polar residues" evidence="17">
    <location>
        <begin position="142"/>
        <end position="164"/>
    </location>
</feature>
<evidence type="ECO:0000256" key="15">
    <source>
        <dbReference type="ARBA" id="ARBA00064578"/>
    </source>
</evidence>
<feature type="compositionally biased region" description="Acidic residues" evidence="17">
    <location>
        <begin position="807"/>
        <end position="816"/>
    </location>
</feature>
<feature type="compositionally biased region" description="Polar residues" evidence="17">
    <location>
        <begin position="1119"/>
        <end position="1129"/>
    </location>
</feature>
<dbReference type="SUPFAM" id="SSF54695">
    <property type="entry name" value="POZ domain"/>
    <property type="match status" value="1"/>
</dbReference>
<dbReference type="Gene3D" id="3.30.710.10">
    <property type="entry name" value="Potassium Channel Kv1.1, Chain A"/>
    <property type="match status" value="1"/>
</dbReference>
<dbReference type="Pfam" id="PF00651">
    <property type="entry name" value="BTB"/>
    <property type="match status" value="1"/>
</dbReference>
<dbReference type="GO" id="GO:0004519">
    <property type="term" value="F:endonuclease activity"/>
    <property type="evidence" value="ECO:0007669"/>
    <property type="project" value="UniProtKB-KW"/>
</dbReference>
<evidence type="ECO:0000256" key="13">
    <source>
        <dbReference type="ARBA" id="ARBA00023242"/>
    </source>
</evidence>
<feature type="compositionally biased region" description="Acidic residues" evidence="17">
    <location>
        <begin position="1"/>
        <end position="10"/>
    </location>
</feature>
<evidence type="ECO:0000256" key="14">
    <source>
        <dbReference type="ARBA" id="ARBA00029496"/>
    </source>
</evidence>
<keyword evidence="3" id="KW-1017">Isopeptide bond</keyword>
<feature type="domain" description="BTB" evidence="18">
    <location>
        <begin position="636"/>
        <end position="710"/>
    </location>
</feature>
<evidence type="ECO:0000256" key="1">
    <source>
        <dbReference type="ARBA" id="ARBA00004123"/>
    </source>
</evidence>
<feature type="compositionally biased region" description="Polar residues" evidence="17">
    <location>
        <begin position="889"/>
        <end position="907"/>
    </location>
</feature>
<protein>
    <recommendedName>
        <fullName evidence="14">Structure-specific endonuclease subunit SLX4</fullName>
    </recommendedName>
    <alternativeName>
        <fullName evidence="16">BTB/POZ domain-containing protein 12</fullName>
    </alternativeName>
</protein>
<feature type="compositionally biased region" description="Polar residues" evidence="17">
    <location>
        <begin position="1414"/>
        <end position="1436"/>
    </location>
</feature>
<evidence type="ECO:0000259" key="18">
    <source>
        <dbReference type="PROSITE" id="PS50097"/>
    </source>
</evidence>
<dbReference type="GO" id="GO:0032206">
    <property type="term" value="P:positive regulation of telomere maintenance"/>
    <property type="evidence" value="ECO:0007669"/>
    <property type="project" value="UniProtKB-ARBA"/>
</dbReference>
<feature type="compositionally biased region" description="Low complexity" evidence="17">
    <location>
        <begin position="1606"/>
        <end position="1615"/>
    </location>
</feature>
<feature type="compositionally biased region" description="Low complexity" evidence="17">
    <location>
        <begin position="1289"/>
        <end position="1300"/>
    </location>
</feature>
<feature type="compositionally biased region" description="Basic and acidic residues" evidence="17">
    <location>
        <begin position="778"/>
        <end position="806"/>
    </location>
</feature>
<evidence type="ECO:0000256" key="4">
    <source>
        <dbReference type="ARBA" id="ARBA00022553"/>
    </source>
</evidence>
<feature type="compositionally biased region" description="Basic and acidic residues" evidence="17">
    <location>
        <begin position="1130"/>
        <end position="1139"/>
    </location>
</feature>
<dbReference type="SMART" id="SM00225">
    <property type="entry name" value="BTB"/>
    <property type="match status" value="1"/>
</dbReference>
<keyword evidence="6" id="KW-0677">Repeat</keyword>
<dbReference type="GO" id="GO:0008270">
    <property type="term" value="F:zinc ion binding"/>
    <property type="evidence" value="ECO:0007669"/>
    <property type="project" value="UniProtKB-KW"/>
</dbReference>
<organism evidence="19 20">
    <name type="scientific">Pundamilia nyererei</name>
    <dbReference type="NCBI Taxonomy" id="303518"/>
    <lineage>
        <taxon>Eukaryota</taxon>
        <taxon>Metazoa</taxon>
        <taxon>Chordata</taxon>
        <taxon>Craniata</taxon>
        <taxon>Vertebrata</taxon>
        <taxon>Euteleostomi</taxon>
        <taxon>Actinopterygii</taxon>
        <taxon>Neopterygii</taxon>
        <taxon>Teleostei</taxon>
        <taxon>Neoteleostei</taxon>
        <taxon>Acanthomorphata</taxon>
        <taxon>Ovalentaria</taxon>
        <taxon>Cichlomorphae</taxon>
        <taxon>Cichliformes</taxon>
        <taxon>Cichlidae</taxon>
        <taxon>African cichlids</taxon>
        <taxon>Pseudocrenilabrinae</taxon>
        <taxon>Haplochromini</taxon>
        <taxon>Pundamilia</taxon>
    </lineage>
</organism>
<dbReference type="InterPro" id="IPR011333">
    <property type="entry name" value="SKP1/BTB/POZ_sf"/>
</dbReference>
<dbReference type="GO" id="GO:0006281">
    <property type="term" value="P:DNA repair"/>
    <property type="evidence" value="ECO:0007669"/>
    <property type="project" value="UniProtKB-KW"/>
</dbReference>
<feature type="compositionally biased region" description="Basic residues" evidence="17">
    <location>
        <begin position="1717"/>
        <end position="1732"/>
    </location>
</feature>
<feature type="compositionally biased region" description="Basic and acidic residues" evidence="17">
    <location>
        <begin position="958"/>
        <end position="982"/>
    </location>
</feature>
<dbReference type="GO" id="GO:0033557">
    <property type="term" value="C:Slx1-Slx4 complex"/>
    <property type="evidence" value="ECO:0007669"/>
    <property type="project" value="InterPro"/>
</dbReference>
<name>A0A9Y3VTT6_9CICH</name>
<feature type="compositionally biased region" description="Basic and acidic residues" evidence="17">
    <location>
        <begin position="22"/>
        <end position="34"/>
    </location>
</feature>